<evidence type="ECO:0000313" key="1">
    <source>
        <dbReference type="EMBL" id="WMV46603.1"/>
    </source>
</evidence>
<accession>A0AAF0UJK6</accession>
<name>A0AAF0UJK6_SOLVR</name>
<protein>
    <submittedName>
        <fullName evidence="1">Uncharacterized protein</fullName>
    </submittedName>
</protein>
<reference evidence="1" key="1">
    <citation type="submission" date="2023-08" db="EMBL/GenBank/DDBJ databases">
        <title>A de novo genome assembly of Solanum verrucosum Schlechtendal, a Mexican diploid species geographically isolated from the other diploid A-genome species in potato relatives.</title>
        <authorList>
            <person name="Hosaka K."/>
        </authorList>
    </citation>
    <scope>NUCLEOTIDE SEQUENCE</scope>
    <source>
        <tissue evidence="1">Young leaves</tissue>
    </source>
</reference>
<gene>
    <name evidence="1" type="ORF">MTR67_039988</name>
</gene>
<proteinExistence type="predicted"/>
<dbReference type="AlphaFoldDB" id="A0AAF0UJK6"/>
<organism evidence="1 2">
    <name type="scientific">Solanum verrucosum</name>
    <dbReference type="NCBI Taxonomy" id="315347"/>
    <lineage>
        <taxon>Eukaryota</taxon>
        <taxon>Viridiplantae</taxon>
        <taxon>Streptophyta</taxon>
        <taxon>Embryophyta</taxon>
        <taxon>Tracheophyta</taxon>
        <taxon>Spermatophyta</taxon>
        <taxon>Magnoliopsida</taxon>
        <taxon>eudicotyledons</taxon>
        <taxon>Gunneridae</taxon>
        <taxon>Pentapetalae</taxon>
        <taxon>asterids</taxon>
        <taxon>lamiids</taxon>
        <taxon>Solanales</taxon>
        <taxon>Solanaceae</taxon>
        <taxon>Solanoideae</taxon>
        <taxon>Solaneae</taxon>
        <taxon>Solanum</taxon>
    </lineage>
</organism>
<sequence length="87" mass="9903">MDTLLHHMRPWMQRSVEESEARMELMMDAKIHSTDIEIAPEASPAVEEDEVVMNALFGDTIHHRILPVMLGSTTSTTIFLTLRRLNG</sequence>
<dbReference type="EMBL" id="CP133620">
    <property type="protein sequence ID" value="WMV46603.1"/>
    <property type="molecule type" value="Genomic_DNA"/>
</dbReference>
<dbReference type="Proteomes" id="UP001234989">
    <property type="component" value="Chromosome 9"/>
</dbReference>
<evidence type="ECO:0000313" key="2">
    <source>
        <dbReference type="Proteomes" id="UP001234989"/>
    </source>
</evidence>
<keyword evidence="2" id="KW-1185">Reference proteome</keyword>